<keyword evidence="2" id="KW-0732">Signal</keyword>
<feature type="chain" id="PRO_5017329263" description="CBM-cenC domain-containing protein" evidence="2">
    <location>
        <begin position="21"/>
        <end position="289"/>
    </location>
</feature>
<gene>
    <name evidence="3" type="ORF">FSPOR_3164</name>
</gene>
<keyword evidence="4" id="KW-1185">Reference proteome</keyword>
<protein>
    <recommendedName>
        <fullName evidence="5">CBM-cenC domain-containing protein</fullName>
    </recommendedName>
</protein>
<dbReference type="STRING" id="5514.A0A395SHD3"/>
<evidence type="ECO:0008006" key="5">
    <source>
        <dbReference type="Google" id="ProtNLM"/>
    </source>
</evidence>
<dbReference type="EMBL" id="PXOF01000039">
    <property type="protein sequence ID" value="RGP71798.1"/>
    <property type="molecule type" value="Genomic_DNA"/>
</dbReference>
<dbReference type="Proteomes" id="UP000266152">
    <property type="component" value="Unassembled WGS sequence"/>
</dbReference>
<evidence type="ECO:0000313" key="4">
    <source>
        <dbReference type="Proteomes" id="UP000266152"/>
    </source>
</evidence>
<dbReference type="AlphaFoldDB" id="A0A395SHD3"/>
<accession>A0A395SHD3</accession>
<comment type="caution">
    <text evidence="3">The sequence shown here is derived from an EMBL/GenBank/DDBJ whole genome shotgun (WGS) entry which is preliminary data.</text>
</comment>
<evidence type="ECO:0000256" key="2">
    <source>
        <dbReference type="SAM" id="SignalP"/>
    </source>
</evidence>
<dbReference type="Gene3D" id="2.60.120.260">
    <property type="entry name" value="Galactose-binding domain-like"/>
    <property type="match status" value="1"/>
</dbReference>
<feature type="signal peptide" evidence="2">
    <location>
        <begin position="1"/>
        <end position="20"/>
    </location>
</feature>
<proteinExistence type="predicted"/>
<organism evidence="3 4">
    <name type="scientific">Fusarium sporotrichioides</name>
    <dbReference type="NCBI Taxonomy" id="5514"/>
    <lineage>
        <taxon>Eukaryota</taxon>
        <taxon>Fungi</taxon>
        <taxon>Dikarya</taxon>
        <taxon>Ascomycota</taxon>
        <taxon>Pezizomycotina</taxon>
        <taxon>Sordariomycetes</taxon>
        <taxon>Hypocreomycetidae</taxon>
        <taxon>Hypocreales</taxon>
        <taxon>Nectriaceae</taxon>
        <taxon>Fusarium</taxon>
    </lineage>
</organism>
<evidence type="ECO:0000313" key="3">
    <source>
        <dbReference type="EMBL" id="RGP71798.1"/>
    </source>
</evidence>
<feature type="region of interest" description="Disordered" evidence="1">
    <location>
        <begin position="20"/>
        <end position="41"/>
    </location>
</feature>
<reference evidence="3 4" key="1">
    <citation type="journal article" date="2018" name="PLoS Pathog.">
        <title>Evolution of structural diversity of trichothecenes, a family of toxins produced by plant pathogenic and entomopathogenic fungi.</title>
        <authorList>
            <person name="Proctor R.H."/>
            <person name="McCormick S.P."/>
            <person name="Kim H.S."/>
            <person name="Cardoza R.E."/>
            <person name="Stanley A.M."/>
            <person name="Lindo L."/>
            <person name="Kelly A."/>
            <person name="Brown D.W."/>
            <person name="Lee T."/>
            <person name="Vaughan M.M."/>
            <person name="Alexander N.J."/>
            <person name="Busman M."/>
            <person name="Gutierrez S."/>
        </authorList>
    </citation>
    <scope>NUCLEOTIDE SEQUENCE [LARGE SCALE GENOMIC DNA]</scope>
    <source>
        <strain evidence="3 4">NRRL 3299</strain>
    </source>
</reference>
<name>A0A395SHD3_FUSSP</name>
<sequence>MRFISIATVLSAALLPAANARPACRPDRSTTSGESATTAATTTATIVETSSVDTATTLDVSTTYETTSALETTIVESATDETTNALETTITISESATLDSTALILTTTAETTSVEIATTTTEAATTTTAEAAGPAAFVKNGGFEENPNTVWNLQNSGIKSSPGSPYTGSQYLEFTVANDYATGLNLATQTVTGLSTDRQYRLSFYATVFSTPAPVLNAATLCFIQTMQGNTQISLSKLDFTNLNSYQAYNLNFTPVGSEFQLKLALRCTNGQKVTLAVGVDDVSIAEVV</sequence>
<evidence type="ECO:0000256" key="1">
    <source>
        <dbReference type="SAM" id="MobiDB-lite"/>
    </source>
</evidence>